<dbReference type="Gene3D" id="3.40.10.10">
    <property type="entry name" value="DNA Methylphosphotriester Repair Domain"/>
    <property type="match status" value="1"/>
</dbReference>
<dbReference type="GO" id="GO:0032259">
    <property type="term" value="P:methylation"/>
    <property type="evidence" value="ECO:0007669"/>
    <property type="project" value="UniProtKB-KW"/>
</dbReference>
<evidence type="ECO:0000256" key="11">
    <source>
        <dbReference type="PIRSR" id="PIRSR000409-1"/>
    </source>
</evidence>
<dbReference type="NCBIfam" id="TIGR00589">
    <property type="entry name" value="ogt"/>
    <property type="match status" value="1"/>
</dbReference>
<dbReference type="SUPFAM" id="SSF46767">
    <property type="entry name" value="Methylated DNA-protein cysteine methyltransferase, C-terminal domain"/>
    <property type="match status" value="1"/>
</dbReference>
<evidence type="ECO:0000256" key="9">
    <source>
        <dbReference type="ARBA" id="ARBA00049348"/>
    </source>
</evidence>
<dbReference type="Gene3D" id="3.30.160.70">
    <property type="entry name" value="Methylated DNA-protein cysteine methyltransferase domain"/>
    <property type="match status" value="1"/>
</dbReference>
<dbReference type="GO" id="GO:0003700">
    <property type="term" value="F:DNA-binding transcription factor activity"/>
    <property type="evidence" value="ECO:0007669"/>
    <property type="project" value="InterPro"/>
</dbReference>
<dbReference type="InterPro" id="IPR008332">
    <property type="entry name" value="MethylG_MeTrfase_N"/>
</dbReference>
<dbReference type="Pfam" id="PF02870">
    <property type="entry name" value="Methyltransf_1N"/>
    <property type="match status" value="1"/>
</dbReference>
<name>A0AAW8T456_9ENTE</name>
<dbReference type="InterPro" id="IPR036388">
    <property type="entry name" value="WH-like_DNA-bd_sf"/>
</dbReference>
<protein>
    <recommendedName>
        <fullName evidence="10">Methylated-DNA--protein-cysteine methyltransferase</fullName>
        <ecNumber evidence="10">2.1.1.63</ecNumber>
    </recommendedName>
    <alternativeName>
        <fullName evidence="10">6-O-methylguanine-DNA methyltransferase</fullName>
        <shortName evidence="10">MGMT</shortName>
    </alternativeName>
    <alternativeName>
        <fullName evidence="10">O-6-methylguanine-DNA-alkyltransferase</fullName>
    </alternativeName>
</protein>
<feature type="binding site" evidence="13">
    <location>
        <position position="71"/>
    </location>
    <ligand>
        <name>Zn(2+)</name>
        <dbReference type="ChEBI" id="CHEBI:29105"/>
    </ligand>
</feature>
<dbReference type="EMBL" id="JARPXL010000004">
    <property type="protein sequence ID" value="MDT2543865.1"/>
    <property type="molecule type" value="Genomic_DNA"/>
</dbReference>
<dbReference type="Gene3D" id="1.10.10.60">
    <property type="entry name" value="Homeodomain-like"/>
    <property type="match status" value="1"/>
</dbReference>
<dbReference type="InterPro" id="IPR014048">
    <property type="entry name" value="MethylDNA_cys_MeTrfase_DNA-bd"/>
</dbReference>
<comment type="similarity">
    <text evidence="2 10">Belongs to the MGMT family.</text>
</comment>
<comment type="caution">
    <text evidence="15">The sequence shown here is derived from an EMBL/GenBank/DDBJ whole genome shotgun (WGS) entry which is preliminary data.</text>
</comment>
<feature type="binding site" evidence="13">
    <location>
        <position position="41"/>
    </location>
    <ligand>
        <name>Zn(2+)</name>
        <dbReference type="ChEBI" id="CHEBI:29105"/>
    </ligand>
</feature>
<keyword evidence="3 10" id="KW-0963">Cytoplasm</keyword>
<dbReference type="Pfam" id="PF12833">
    <property type="entry name" value="HTH_18"/>
    <property type="match status" value="1"/>
</dbReference>
<dbReference type="PANTHER" id="PTHR10815">
    <property type="entry name" value="METHYLATED-DNA--PROTEIN-CYSTEINE METHYLTRANSFERASE"/>
    <property type="match status" value="1"/>
</dbReference>
<dbReference type="InterPro" id="IPR018060">
    <property type="entry name" value="HTH_AraC"/>
</dbReference>
<dbReference type="InterPro" id="IPR035451">
    <property type="entry name" value="Ada-like_dom_sf"/>
</dbReference>
<dbReference type="PROSITE" id="PS00374">
    <property type="entry name" value="MGMT"/>
    <property type="match status" value="1"/>
</dbReference>
<dbReference type="CDD" id="cd06445">
    <property type="entry name" value="ATase"/>
    <property type="match status" value="1"/>
</dbReference>
<dbReference type="Proteomes" id="UP001254770">
    <property type="component" value="Unassembled WGS sequence"/>
</dbReference>
<organism evidence="15 16">
    <name type="scientific">Enterococcus raffinosus</name>
    <dbReference type="NCBI Taxonomy" id="71452"/>
    <lineage>
        <taxon>Bacteria</taxon>
        <taxon>Bacillati</taxon>
        <taxon>Bacillota</taxon>
        <taxon>Bacilli</taxon>
        <taxon>Lactobacillales</taxon>
        <taxon>Enterococcaceae</taxon>
        <taxon>Enterococcus</taxon>
    </lineage>
</organism>
<dbReference type="Gene3D" id="1.10.10.10">
    <property type="entry name" value="Winged helix-like DNA-binding domain superfamily/Winged helix DNA-binding domain"/>
    <property type="match status" value="1"/>
</dbReference>
<dbReference type="PANTHER" id="PTHR10815:SF5">
    <property type="entry name" value="METHYLATED-DNA--PROTEIN-CYSTEINE METHYLTRANSFERASE"/>
    <property type="match status" value="1"/>
</dbReference>
<dbReference type="GO" id="GO:0006307">
    <property type="term" value="P:DNA alkylation repair"/>
    <property type="evidence" value="ECO:0007669"/>
    <property type="project" value="UniProtKB-UniRule"/>
</dbReference>
<dbReference type="SUPFAM" id="SSF57884">
    <property type="entry name" value="Ada DNA repair protein, N-terminal domain (N-Ada 10)"/>
    <property type="match status" value="1"/>
</dbReference>
<comment type="catalytic activity">
    <reaction evidence="1 10">
        <text>a 4-O-methyl-thymidine in DNA + L-cysteinyl-[protein] = a thymidine in DNA + S-methyl-L-cysteinyl-[protein]</text>
        <dbReference type="Rhea" id="RHEA:53428"/>
        <dbReference type="Rhea" id="RHEA-COMP:10131"/>
        <dbReference type="Rhea" id="RHEA-COMP:10132"/>
        <dbReference type="Rhea" id="RHEA-COMP:13555"/>
        <dbReference type="Rhea" id="RHEA-COMP:13556"/>
        <dbReference type="ChEBI" id="CHEBI:29950"/>
        <dbReference type="ChEBI" id="CHEBI:82612"/>
        <dbReference type="ChEBI" id="CHEBI:137386"/>
        <dbReference type="ChEBI" id="CHEBI:137387"/>
        <dbReference type="EC" id="2.1.1.63"/>
    </reaction>
</comment>
<dbReference type="FunFam" id="1.10.10.10:FF:000214">
    <property type="entry name" value="Methylated-DNA--protein-cysteine methyltransferase"/>
    <property type="match status" value="1"/>
</dbReference>
<feature type="binding site" evidence="12">
    <location>
        <position position="44"/>
    </location>
    <ligand>
        <name>DNA</name>
        <dbReference type="ChEBI" id="CHEBI:16991"/>
    </ligand>
</feature>
<dbReference type="HAMAP" id="MF_00772">
    <property type="entry name" value="OGT"/>
    <property type="match status" value="1"/>
</dbReference>
<feature type="binding site" evidence="13">
    <location>
        <position position="37"/>
    </location>
    <ligand>
        <name>Zn(2+)</name>
        <dbReference type="ChEBI" id="CHEBI:29105"/>
    </ligand>
</feature>
<keyword evidence="5 10" id="KW-0808">Transferase</keyword>
<dbReference type="InterPro" id="IPR036217">
    <property type="entry name" value="MethylDNA_cys_MeTrfase_DNAb"/>
</dbReference>
<dbReference type="GO" id="GO:0003908">
    <property type="term" value="F:methylated-DNA-[protein]-cysteine S-methyltransferase activity"/>
    <property type="evidence" value="ECO:0007669"/>
    <property type="project" value="UniProtKB-UniRule"/>
</dbReference>
<dbReference type="EC" id="2.1.1.63" evidence="10"/>
<evidence type="ECO:0000259" key="14">
    <source>
        <dbReference type="PROSITE" id="PS01124"/>
    </source>
</evidence>
<comment type="function">
    <text evidence="10">Involved in the cellular defense against the biological effects of O6-methylguanine (O6-MeG) and O4-methylthymine (O4-MeT) in DNA. Repairs the methylated nucleobase in DNA by stoichiometrically transferring the methyl group to a cysteine residue in the enzyme. This is a suicide reaction: the enzyme is irreversibly inactivated.</text>
</comment>
<feature type="active site" description="Nucleophile; methyl group acceptor from either O6-methylguanine or O4-methylthymine" evidence="11">
    <location>
        <position position="317"/>
    </location>
</feature>
<evidence type="ECO:0000256" key="13">
    <source>
        <dbReference type="PIRSR" id="PIRSR000409-3"/>
    </source>
</evidence>
<dbReference type="RefSeq" id="WP_311816491.1">
    <property type="nucleotide sequence ID" value="NZ_JARPXG010000003.1"/>
</dbReference>
<keyword evidence="4 10" id="KW-0489">Methyltransferase</keyword>
<keyword evidence="12" id="KW-0479">Metal-binding</keyword>
<evidence type="ECO:0000256" key="6">
    <source>
        <dbReference type="ARBA" id="ARBA00022763"/>
    </source>
</evidence>
<reference evidence="15" key="1">
    <citation type="submission" date="2023-03" db="EMBL/GenBank/DDBJ databases">
        <authorList>
            <person name="Shen W."/>
            <person name="Cai J."/>
        </authorList>
    </citation>
    <scope>NUCLEOTIDE SEQUENCE</scope>
    <source>
        <strain evidence="15">Y15</strain>
    </source>
</reference>
<proteinExistence type="inferred from homology"/>
<dbReference type="SUPFAM" id="SSF53155">
    <property type="entry name" value="Methylated DNA-protein cysteine methyltransferase domain"/>
    <property type="match status" value="1"/>
</dbReference>
<evidence type="ECO:0000256" key="3">
    <source>
        <dbReference type="ARBA" id="ARBA00022490"/>
    </source>
</evidence>
<dbReference type="GO" id="GO:0008270">
    <property type="term" value="F:zinc ion binding"/>
    <property type="evidence" value="ECO:0007669"/>
    <property type="project" value="InterPro"/>
</dbReference>
<keyword evidence="6 10" id="KW-0227">DNA damage</keyword>
<evidence type="ECO:0000256" key="8">
    <source>
        <dbReference type="ARBA" id="ARBA00023204"/>
    </source>
</evidence>
<dbReference type="GO" id="GO:0043565">
    <property type="term" value="F:sequence-specific DNA binding"/>
    <property type="evidence" value="ECO:0007669"/>
    <property type="project" value="InterPro"/>
</dbReference>
<feature type="active site" description="Nucleophile; methyl group acceptor" evidence="10">
    <location>
        <position position="317"/>
    </location>
</feature>
<comment type="miscellaneous">
    <text evidence="10">This enzyme catalyzes only one turnover and therefore is not strictly catalytic. According to one definition, an enzyme is a biocatalyst that acts repeatedly and over many reaction cycles.</text>
</comment>
<dbReference type="InterPro" id="IPR001497">
    <property type="entry name" value="MethylDNA_cys_MeTrfase_AS"/>
</dbReference>
<dbReference type="SMART" id="SM00342">
    <property type="entry name" value="HTH_ARAC"/>
    <property type="match status" value="1"/>
</dbReference>
<dbReference type="Pfam" id="PF01035">
    <property type="entry name" value="DNA_binding_1"/>
    <property type="match status" value="1"/>
</dbReference>
<evidence type="ECO:0000256" key="1">
    <source>
        <dbReference type="ARBA" id="ARBA00001286"/>
    </source>
</evidence>
<feature type="binding site" evidence="12">
    <location>
        <position position="42"/>
    </location>
    <ligand>
        <name>DNA</name>
        <dbReference type="ChEBI" id="CHEBI:16991"/>
    </ligand>
</feature>
<keyword evidence="8 10" id="KW-0234">DNA repair</keyword>
<dbReference type="PROSITE" id="PS01124">
    <property type="entry name" value="HTH_ARAC_FAMILY_2"/>
    <property type="match status" value="1"/>
</dbReference>
<feature type="active site" description="Nucleophile; methyl group acceptor from methylphosphotriester" evidence="11">
    <location>
        <position position="37"/>
    </location>
</feature>
<gene>
    <name evidence="15" type="ORF">P7D69_05920</name>
</gene>
<evidence type="ECO:0000256" key="5">
    <source>
        <dbReference type="ARBA" id="ARBA00022679"/>
    </source>
</evidence>
<evidence type="ECO:0000256" key="2">
    <source>
        <dbReference type="ARBA" id="ARBA00008711"/>
    </source>
</evidence>
<comment type="catalytic activity">
    <reaction evidence="9 10">
        <text>a 6-O-methyl-2'-deoxyguanosine in DNA + L-cysteinyl-[protein] = S-methyl-L-cysteinyl-[protein] + a 2'-deoxyguanosine in DNA</text>
        <dbReference type="Rhea" id="RHEA:24000"/>
        <dbReference type="Rhea" id="RHEA-COMP:10131"/>
        <dbReference type="Rhea" id="RHEA-COMP:10132"/>
        <dbReference type="Rhea" id="RHEA-COMP:11367"/>
        <dbReference type="Rhea" id="RHEA-COMP:11368"/>
        <dbReference type="ChEBI" id="CHEBI:29950"/>
        <dbReference type="ChEBI" id="CHEBI:82612"/>
        <dbReference type="ChEBI" id="CHEBI:85445"/>
        <dbReference type="ChEBI" id="CHEBI:85448"/>
        <dbReference type="EC" id="2.1.1.63"/>
    </reaction>
</comment>
<accession>A0AAW8T456</accession>
<sequence>MITSKKKREEYYHALKERDRNYDGIFFAGIKTTGIFCHPTCRARKPKFENCEFYLTAEEALLAGYRPCKICQPLSFPQAIPEEVQLLVNAVEEHPEKRWTEADFSAIGLNSATARRKFKEIYQMTFVQYARARRMGLAFKEIRNGSKVIDQQLETGYESSSGFNDAFTKIMGNPATNASTRNLNASFISTPIGRMLCLSDEEYLYLLEFEDRRGLEREIEQLRMKHQFRIIYGQTIIHQQVETQLAEYFKGERTNFSLPLFYDGSPFQKQVWKILETIPSGQTLSYRDIALQLGDKHKVRAVGRANGLNKIAIIIPCHRVIGSDGSLTGYAGGLERKQYLLELEKRMEEQNNTNNLTNS</sequence>
<evidence type="ECO:0000313" key="16">
    <source>
        <dbReference type="Proteomes" id="UP001254770"/>
    </source>
</evidence>
<dbReference type="PIRSF" id="PIRSF000409">
    <property type="entry name" value="Ada"/>
    <property type="match status" value="1"/>
</dbReference>
<dbReference type="Pfam" id="PF02805">
    <property type="entry name" value="Ada_Zn_binding"/>
    <property type="match status" value="1"/>
</dbReference>
<dbReference type="GO" id="GO:0005737">
    <property type="term" value="C:cytoplasm"/>
    <property type="evidence" value="ECO:0007669"/>
    <property type="project" value="UniProtKB-SubCell"/>
</dbReference>
<feature type="domain" description="HTH araC/xylS-type" evidence="14">
    <location>
        <begin position="107"/>
        <end position="181"/>
    </location>
</feature>
<evidence type="ECO:0000256" key="7">
    <source>
        <dbReference type="ARBA" id="ARBA00023159"/>
    </source>
</evidence>
<keyword evidence="12" id="KW-0862">Zinc</keyword>
<dbReference type="InterPro" id="IPR016221">
    <property type="entry name" value="Bifunct_regulatory_prot_Ada"/>
</dbReference>
<comment type="subcellular location">
    <subcellularLocation>
        <location evidence="10">Cytoplasm</location>
    </subcellularLocation>
</comment>
<dbReference type="InterPro" id="IPR023546">
    <property type="entry name" value="MGMT"/>
</dbReference>
<evidence type="ECO:0000313" key="15">
    <source>
        <dbReference type="EMBL" id="MDT2543865.1"/>
    </source>
</evidence>
<feature type="binding site" evidence="12">
    <location>
        <position position="33"/>
    </location>
    <ligand>
        <name>DNA</name>
        <dbReference type="ChEBI" id="CHEBI:16991"/>
    </ligand>
</feature>
<comment type="cofactor">
    <cofactor evidence="12">
        <name>Zn(2+)</name>
        <dbReference type="ChEBI" id="CHEBI:29105"/>
    </cofactor>
    <text evidence="12">Binds 1 zinc ion per subunit.</text>
</comment>
<dbReference type="AlphaFoldDB" id="A0AAW8T456"/>
<evidence type="ECO:0000256" key="10">
    <source>
        <dbReference type="HAMAP-Rule" id="MF_00772"/>
    </source>
</evidence>
<evidence type="ECO:0000256" key="12">
    <source>
        <dbReference type="PIRSR" id="PIRSR000409-2"/>
    </source>
</evidence>
<feature type="binding site" evidence="12">
    <location>
        <position position="66"/>
    </location>
    <ligand>
        <name>DNA</name>
        <dbReference type="ChEBI" id="CHEBI:16991"/>
    </ligand>
</feature>
<feature type="binding site" evidence="13">
    <location>
        <position position="68"/>
    </location>
    <ligand>
        <name>Zn(2+)</name>
        <dbReference type="ChEBI" id="CHEBI:29105"/>
    </ligand>
</feature>
<dbReference type="InterPro" id="IPR004026">
    <property type="entry name" value="Ada_DNA_repair_Zn-bd"/>
</dbReference>
<keyword evidence="7" id="KW-0010">Activator</keyword>
<evidence type="ECO:0000256" key="4">
    <source>
        <dbReference type="ARBA" id="ARBA00022603"/>
    </source>
</evidence>
<dbReference type="InterPro" id="IPR036631">
    <property type="entry name" value="MGMT_N_sf"/>
</dbReference>